<dbReference type="NCBIfam" id="TIGR01144">
    <property type="entry name" value="ATP_synt_b"/>
    <property type="match status" value="1"/>
</dbReference>
<dbReference type="GO" id="GO:0046933">
    <property type="term" value="F:proton-transporting ATP synthase activity, rotational mechanism"/>
    <property type="evidence" value="ECO:0007669"/>
    <property type="project" value="UniProtKB-UniRule"/>
</dbReference>
<keyword evidence="9 15" id="KW-0472">Membrane</keyword>
<dbReference type="RefSeq" id="WP_072576588.1">
    <property type="nucleotide sequence ID" value="NZ_LWHB01000084.1"/>
</dbReference>
<dbReference type="SUPFAM" id="SSF81573">
    <property type="entry name" value="F1F0 ATP synthase subunit B, membrane domain"/>
    <property type="match status" value="1"/>
</dbReference>
<keyword evidence="10 15" id="KW-0066">ATP synthesis</keyword>
<keyword evidence="4 15" id="KW-0138">CF(0)</keyword>
<dbReference type="HAMAP" id="MF_01398">
    <property type="entry name" value="ATP_synth_b_bprime"/>
    <property type="match status" value="1"/>
</dbReference>
<dbReference type="GO" id="GO:0005886">
    <property type="term" value="C:plasma membrane"/>
    <property type="evidence" value="ECO:0007669"/>
    <property type="project" value="UniProtKB-SubCell"/>
</dbReference>
<dbReference type="GO" id="GO:0045259">
    <property type="term" value="C:proton-transporting ATP synthase complex"/>
    <property type="evidence" value="ECO:0007669"/>
    <property type="project" value="UniProtKB-KW"/>
</dbReference>
<dbReference type="Pfam" id="PF00430">
    <property type="entry name" value="ATP-synt_B"/>
    <property type="match status" value="1"/>
</dbReference>
<keyword evidence="7 15" id="KW-1133">Transmembrane helix</keyword>
<dbReference type="PANTHER" id="PTHR33445:SF1">
    <property type="entry name" value="ATP SYNTHASE SUBUNIT B"/>
    <property type="match status" value="1"/>
</dbReference>
<evidence type="ECO:0000256" key="4">
    <source>
        <dbReference type="ARBA" id="ARBA00022547"/>
    </source>
</evidence>
<dbReference type="Proteomes" id="UP000254601">
    <property type="component" value="Unassembled WGS sequence"/>
</dbReference>
<comment type="subcellular location">
    <subcellularLocation>
        <location evidence="15">Cell membrane</location>
        <topology evidence="15">Single-pass membrane protein</topology>
    </subcellularLocation>
    <subcellularLocation>
        <location evidence="14">Endomembrane system</location>
        <topology evidence="14">Single-pass membrane protein</topology>
    </subcellularLocation>
</comment>
<keyword evidence="6 15" id="KW-0375">Hydrogen ion transport</keyword>
<organism evidence="17 18">
    <name type="scientific">Suttonella ornithocola</name>
    <dbReference type="NCBI Taxonomy" id="279832"/>
    <lineage>
        <taxon>Bacteria</taxon>
        <taxon>Pseudomonadati</taxon>
        <taxon>Pseudomonadota</taxon>
        <taxon>Gammaproteobacteria</taxon>
        <taxon>Cardiobacteriales</taxon>
        <taxon>Cardiobacteriaceae</taxon>
        <taxon>Suttonella</taxon>
    </lineage>
</organism>
<proteinExistence type="inferred from homology"/>
<keyword evidence="18" id="KW-1185">Reference proteome</keyword>
<dbReference type="OrthoDB" id="9788020at2"/>
<evidence type="ECO:0000256" key="2">
    <source>
        <dbReference type="ARBA" id="ARBA00022448"/>
    </source>
</evidence>
<keyword evidence="3 15" id="KW-1003">Cell membrane</keyword>
<evidence type="ECO:0000313" key="17">
    <source>
        <dbReference type="EMBL" id="SUO96012.1"/>
    </source>
</evidence>
<feature type="transmembrane region" description="Helical" evidence="15">
    <location>
        <begin position="6"/>
        <end position="29"/>
    </location>
</feature>
<dbReference type="GO" id="GO:0012505">
    <property type="term" value="C:endomembrane system"/>
    <property type="evidence" value="ECO:0007669"/>
    <property type="project" value="UniProtKB-SubCell"/>
</dbReference>
<dbReference type="EMBL" id="UHIC01000001">
    <property type="protein sequence ID" value="SUO96012.1"/>
    <property type="molecule type" value="Genomic_DNA"/>
</dbReference>
<evidence type="ECO:0000256" key="6">
    <source>
        <dbReference type="ARBA" id="ARBA00022781"/>
    </source>
</evidence>
<comment type="function">
    <text evidence="12">Component of the F(0) channel, it forms part of the peripheral stalk, linking F(1) to F(0). The b'-subunit is a diverged and duplicated form of b found in plants and photosynthetic bacteria.</text>
</comment>
<evidence type="ECO:0000256" key="16">
    <source>
        <dbReference type="RuleBase" id="RU003848"/>
    </source>
</evidence>
<evidence type="ECO:0000256" key="9">
    <source>
        <dbReference type="ARBA" id="ARBA00023136"/>
    </source>
</evidence>
<keyword evidence="5 15" id="KW-0812">Transmembrane</keyword>
<dbReference type="GO" id="GO:0046961">
    <property type="term" value="F:proton-transporting ATPase activity, rotational mechanism"/>
    <property type="evidence" value="ECO:0007669"/>
    <property type="project" value="TreeGrafter"/>
</dbReference>
<comment type="function">
    <text evidence="11 15">F(1)F(0) ATP synthase produces ATP from ADP in the presence of a proton or sodium gradient. F-type ATPases consist of two structural domains, F(1) containing the extramembraneous catalytic core and F(0) containing the membrane proton channel, linked together by a central stalk and a peripheral stalk. During catalysis, ATP synthesis in the catalytic domain of F(1) is coupled via a rotary mechanism of the central stalk subunits to proton translocation.</text>
</comment>
<dbReference type="NCBIfam" id="NF004411">
    <property type="entry name" value="PRK05759.1-2"/>
    <property type="match status" value="1"/>
</dbReference>
<evidence type="ECO:0000256" key="3">
    <source>
        <dbReference type="ARBA" id="ARBA00022475"/>
    </source>
</evidence>
<evidence type="ECO:0000256" key="5">
    <source>
        <dbReference type="ARBA" id="ARBA00022692"/>
    </source>
</evidence>
<dbReference type="InterPro" id="IPR005864">
    <property type="entry name" value="ATP_synth_F0_bsu_bac"/>
</dbReference>
<evidence type="ECO:0000256" key="13">
    <source>
        <dbReference type="ARBA" id="ARBA00026054"/>
    </source>
</evidence>
<protein>
    <recommendedName>
        <fullName evidence="15">ATP synthase subunit b</fullName>
    </recommendedName>
    <alternativeName>
        <fullName evidence="15">ATP synthase F(0) sector subunit b</fullName>
    </alternativeName>
    <alternativeName>
        <fullName evidence="15">ATPase subunit I</fullName>
    </alternativeName>
    <alternativeName>
        <fullName evidence="15">F-type ATPase subunit b</fullName>
        <shortName evidence="15">F-ATPase subunit b</shortName>
    </alternativeName>
</protein>
<dbReference type="Gene3D" id="6.10.250.1580">
    <property type="match status" value="1"/>
</dbReference>
<dbReference type="InterPro" id="IPR050059">
    <property type="entry name" value="ATP_synthase_B_chain"/>
</dbReference>
<keyword evidence="2 15" id="KW-0813">Transport</keyword>
<dbReference type="AlphaFoldDB" id="A0A380MUR9"/>
<evidence type="ECO:0000256" key="14">
    <source>
        <dbReference type="ARBA" id="ARBA00037847"/>
    </source>
</evidence>
<evidence type="ECO:0000256" key="10">
    <source>
        <dbReference type="ARBA" id="ARBA00023310"/>
    </source>
</evidence>
<comment type="subunit">
    <text evidence="15">F-type ATPases have 2 components, F(1) - the catalytic core - and F(0) - the membrane proton channel. F(1) has five subunits: alpha(3), beta(3), gamma(1), delta(1), epsilon(1). F(0) has three main subunits: a(1), b(2) and c(10-14). The alpha and beta chains form an alternating ring which encloses part of the gamma chain. F(1) is attached to F(0) by a central stalk formed by the gamma and epsilon chains, while a peripheral stalk is formed by the delta and b chains.</text>
</comment>
<evidence type="ECO:0000256" key="15">
    <source>
        <dbReference type="HAMAP-Rule" id="MF_01398"/>
    </source>
</evidence>
<dbReference type="InterPro" id="IPR028987">
    <property type="entry name" value="ATP_synth_B-like_membr_sf"/>
</dbReference>
<evidence type="ECO:0000256" key="7">
    <source>
        <dbReference type="ARBA" id="ARBA00022989"/>
    </source>
</evidence>
<evidence type="ECO:0000256" key="1">
    <source>
        <dbReference type="ARBA" id="ARBA00005513"/>
    </source>
</evidence>
<dbReference type="InterPro" id="IPR002146">
    <property type="entry name" value="ATP_synth_b/b'su_bac/chlpt"/>
</dbReference>
<comment type="similarity">
    <text evidence="1 15 16">Belongs to the ATPase B chain family.</text>
</comment>
<evidence type="ECO:0000256" key="12">
    <source>
        <dbReference type="ARBA" id="ARBA00025614"/>
    </source>
</evidence>
<gene>
    <name evidence="15 17" type="primary">atpF</name>
    <name evidence="17" type="ORF">NCTC13337_01684</name>
</gene>
<keyword evidence="8 15" id="KW-0406">Ion transport</keyword>
<dbReference type="PANTHER" id="PTHR33445">
    <property type="entry name" value="ATP SYNTHASE SUBUNIT B', CHLOROPLASTIC"/>
    <property type="match status" value="1"/>
</dbReference>
<evidence type="ECO:0000313" key="18">
    <source>
        <dbReference type="Proteomes" id="UP000254601"/>
    </source>
</evidence>
<evidence type="ECO:0000256" key="11">
    <source>
        <dbReference type="ARBA" id="ARBA00025198"/>
    </source>
</evidence>
<reference evidence="17 18" key="1">
    <citation type="submission" date="2018-06" db="EMBL/GenBank/DDBJ databases">
        <authorList>
            <consortium name="Pathogen Informatics"/>
            <person name="Doyle S."/>
        </authorList>
    </citation>
    <scope>NUCLEOTIDE SEQUENCE [LARGE SCALE GENOMIC DNA]</scope>
    <source>
        <strain evidence="17 18">NCTC13337</strain>
    </source>
</reference>
<sequence>MDINLTLIGQVGTFLVFWWFVNKYIWPIFSKIASERQRKIADGLSMADSARHKLEEARQHSEEVLGEAKTQANEIVTQAQKQAGQIVESAREEAKKVGALELEHARAQIEQEKRQAYLDLRGQLSALVVEGVEKIVAREINAKDHEKLLQELTEKF</sequence>
<evidence type="ECO:0000256" key="8">
    <source>
        <dbReference type="ARBA" id="ARBA00023065"/>
    </source>
</evidence>
<name>A0A380MUR9_9GAMM</name>
<comment type="subunit">
    <text evidence="13">F-type ATPases have 2 components, F(1) - the catalytic core - and F(0) - the membrane proton channel. F(1) has five subunits: alpha(3), beta(3), gamma(1), delta(1), epsilon(1). F(0) has four main subunits: a(1), b(2) and c(10-14). The alpha and beta chains form an alternating ring which encloses part of the gamma chain. F(1) is attached to F(0) by a central stalk formed by the gamma and epsilon chains, while a peripheral stalk is formed by the delta and b chains.</text>
</comment>
<accession>A0A380MUR9</accession>
<dbReference type="CDD" id="cd06503">
    <property type="entry name" value="ATP-synt_Fo_b"/>
    <property type="match status" value="1"/>
</dbReference>